<keyword evidence="3" id="KW-0472">Membrane</keyword>
<accession>A0ABS9ZC28</accession>
<feature type="compositionally biased region" description="Pro residues" evidence="2">
    <location>
        <begin position="80"/>
        <end position="91"/>
    </location>
</feature>
<feature type="compositionally biased region" description="Low complexity" evidence="2">
    <location>
        <begin position="101"/>
        <end position="110"/>
    </location>
</feature>
<evidence type="ECO:0000313" key="5">
    <source>
        <dbReference type="Proteomes" id="UP001139104"/>
    </source>
</evidence>
<evidence type="ECO:0008006" key="6">
    <source>
        <dbReference type="Google" id="ProtNLM"/>
    </source>
</evidence>
<reference evidence="4" key="1">
    <citation type="journal article" date="2022" name="ISME J.">
        <title>Identification of active gaseous-alkane degraders at natural gas seeps.</title>
        <authorList>
            <person name="Farhan Ul Haque M."/>
            <person name="Hernandez M."/>
            <person name="Crombie A.T."/>
            <person name="Murrell J.C."/>
        </authorList>
    </citation>
    <scope>NUCLEOTIDE SEQUENCE</scope>
    <source>
        <strain evidence="4">PC2</strain>
    </source>
</reference>
<evidence type="ECO:0000313" key="4">
    <source>
        <dbReference type="EMBL" id="MCI4684541.1"/>
    </source>
</evidence>
<sequence>MADYYPLLAKAVSGLKTSTSESRAAIYERARKALLGQLRNMQPPAPENAIEREARALDEAIARLELEFAGAQALEEKPAAPGPTPPEPAADPSPAREEQPDAAPAEPAEAQVDIPEMVDVPKTADVPQTEAPQTDETQADEARDAAVARENLRPAAPTPKQSSRGGLRRFAILAGALAAVVALVAVAAWKLRDRPEDLAKRTPAPQATEQKVGGKIEQRVGAAAPSPQPTPTPSSAPAKPAPQPPEQNVPIAYRAAVLIQAPSEPGGVKTYVGTVVWRRDSVNRGPNQQLSSAIRAEIDVPDAGLKASMTIEKNYEPTLSASHTLTIRFEPAKDSAVGDVRAINVPEMRRDDAPRGAPLQGMQVDVAPNVFLVGLYSSAEAQNVDMIRNLNWFDIPMSLANDKIAKVTFEKGAVGSQIINDVFKDWQNPPAAQSQQ</sequence>
<dbReference type="Proteomes" id="UP001139104">
    <property type="component" value="Unassembled WGS sequence"/>
</dbReference>
<name>A0ABS9ZC28_9HYPH</name>
<dbReference type="EMBL" id="JAIVFP010000001">
    <property type="protein sequence ID" value="MCI4684541.1"/>
    <property type="molecule type" value="Genomic_DNA"/>
</dbReference>
<proteinExistence type="predicted"/>
<keyword evidence="3" id="KW-1133">Transmembrane helix</keyword>
<dbReference type="RefSeq" id="WP_243068432.1">
    <property type="nucleotide sequence ID" value="NZ_JAIVFK010000001.1"/>
</dbReference>
<feature type="coiled-coil region" evidence="1">
    <location>
        <begin position="47"/>
        <end position="74"/>
    </location>
</feature>
<evidence type="ECO:0000256" key="3">
    <source>
        <dbReference type="SAM" id="Phobius"/>
    </source>
</evidence>
<feature type="compositionally biased region" description="Pro residues" evidence="2">
    <location>
        <begin position="226"/>
        <end position="247"/>
    </location>
</feature>
<comment type="caution">
    <text evidence="4">The sequence shown here is derived from an EMBL/GenBank/DDBJ whole genome shotgun (WGS) entry which is preliminary data.</text>
</comment>
<evidence type="ECO:0000256" key="1">
    <source>
        <dbReference type="SAM" id="Coils"/>
    </source>
</evidence>
<keyword evidence="1" id="KW-0175">Coiled coil</keyword>
<keyword evidence="5" id="KW-1185">Reference proteome</keyword>
<gene>
    <name evidence="4" type="ORF">K2U94_17510</name>
</gene>
<feature type="region of interest" description="Disordered" evidence="2">
    <location>
        <begin position="197"/>
        <end position="247"/>
    </location>
</feature>
<organism evidence="4 5">
    <name type="scientific">Candidatus Rhodoblastus alkanivorans</name>
    <dbReference type="NCBI Taxonomy" id="2954117"/>
    <lineage>
        <taxon>Bacteria</taxon>
        <taxon>Pseudomonadati</taxon>
        <taxon>Pseudomonadota</taxon>
        <taxon>Alphaproteobacteria</taxon>
        <taxon>Hyphomicrobiales</taxon>
        <taxon>Rhodoblastaceae</taxon>
        <taxon>Rhodoblastus</taxon>
    </lineage>
</organism>
<feature type="region of interest" description="Disordered" evidence="2">
    <location>
        <begin position="75"/>
        <end position="113"/>
    </location>
</feature>
<keyword evidence="3" id="KW-0812">Transmembrane</keyword>
<feature type="transmembrane region" description="Helical" evidence="3">
    <location>
        <begin position="170"/>
        <end position="189"/>
    </location>
</feature>
<protein>
    <recommendedName>
        <fullName evidence="6">CheA signal transduction histidine kinase</fullName>
    </recommendedName>
</protein>
<evidence type="ECO:0000256" key="2">
    <source>
        <dbReference type="SAM" id="MobiDB-lite"/>
    </source>
</evidence>